<evidence type="ECO:0000259" key="7">
    <source>
        <dbReference type="PROSITE" id="PS51007"/>
    </source>
</evidence>
<reference evidence="8 9" key="1">
    <citation type="submission" date="2020-10" db="EMBL/GenBank/DDBJ databases">
        <title>Wide distribution of Phycisphaera-like planctomycetes from WD2101 soil group in peatlands and genome analysis of the first cultivated representative.</title>
        <authorList>
            <person name="Dedysh S.N."/>
            <person name="Beletsky A.V."/>
            <person name="Ivanova A."/>
            <person name="Kulichevskaya I.S."/>
            <person name="Suzina N.E."/>
            <person name="Philippov D.A."/>
            <person name="Rakitin A.L."/>
            <person name="Mardanov A.V."/>
            <person name="Ravin N.V."/>
        </authorList>
    </citation>
    <scope>NUCLEOTIDE SEQUENCE [LARGE SCALE GENOMIC DNA]</scope>
    <source>
        <strain evidence="8 9">M1803</strain>
    </source>
</reference>
<keyword evidence="2 4" id="KW-0479">Metal-binding</keyword>
<feature type="region of interest" description="Disordered" evidence="5">
    <location>
        <begin position="814"/>
        <end position="847"/>
    </location>
</feature>
<dbReference type="InterPro" id="IPR011042">
    <property type="entry name" value="6-blade_b-propeller_TolB-like"/>
</dbReference>
<evidence type="ECO:0000256" key="3">
    <source>
        <dbReference type="ARBA" id="ARBA00023004"/>
    </source>
</evidence>
<feature type="signal peptide" evidence="6">
    <location>
        <begin position="1"/>
        <end position="18"/>
    </location>
</feature>
<accession>A0A7M2WVI2</accession>
<feature type="chain" id="PRO_5034891424" evidence="6">
    <location>
        <begin position="19"/>
        <end position="1094"/>
    </location>
</feature>
<sequence>MKALFALSILSLAFPAMAKSPVALDERLAIELIAQEPAIVTPTGVFADVRDNVWAIECNTHFPPKDYKGYPTDRIFVFSGYEQADAGAPTTRPGTAVAGGTGEGIDPKTGLAPGVQRTTFADGLMQAMSLTMTPAGKIYVVCRNEIVYFEDKNHDLKPDELDLGDGKKGDRKVLLRLDTKATYPHNGLNGATLSPDGEFLYFCLGLNTGFDYSVIGSDGSKISGGGEGGSVWRCTPAGGKVERIAIGFWNCHDLTFDAFGRLFAVDNDPDDIGPCRLLDIIEGGDYGWKFKNGRKGVHPFTSWNGELPGTLPMVAPTGEAPSGILAYESDNWPADYLGQVLVTSWGDHTIQRFELKEKGASFTSTPVNIIRGGDDFRPVGITQASDGSVFFTDWVDKSYTLHLKGKLWRIRAQAPTTQPAQKETGGSAAGSVAKRLRVDEVTKAPQSELIQLCSAPRREIRIAAGDSLAASGDTGLRELVKLYVVEKDRPLIDAYWSLKRRERAEGPQSLLRALMTELSPLPKISQPGDNVFADRIVRYPDVGNSSQSLRRLLTFLGQDSAAQRRDTLLGLCKVLDVTARSDPFLNAAAIHALSKNSILPEDALTRESAVLAPFYPLIARRNGSPEAVALLPKFLKSPDPAVRRVALQWIGEDRLVQFKDNLPDALKAGDVTRDLLATYLAAQEKLNTPLPEPGKPPAERSVSQFAVEFLLDEKNDAKLRKVALELVNPTDAKPSSKQLVALIEPMGLAAIQAIAWRDDPESQAALRAVAADAKRDIAERREAVLGLARSALASAETKSVLREILLGRGTRRVPAAEAKDPPTPITADKPNGVRGERNPANGIVDPAGKRRVPLQAATEADLRLDALKAMRGALDAADGKALVDELMSAATKKQPDGTAVLNEAEWAEQIMLAFKPTPEALSAADRKRLEPLLPQRSPLLWQVIGSGADRDSRPVGDPDAGRRVFALATGARCYVCHQFDGRGGAVGPDLSRVRSAMDDAKIVESIIEPSKEIAPLYVSSIIELKNGDTISGVGLNEAGAAYVAIADATGKRHRIKAEDIVSRREEKISVMPEGLVDTMSVQEFRDLLAYLRRL</sequence>
<protein>
    <submittedName>
        <fullName evidence="8">C-type cytochrome</fullName>
    </submittedName>
</protein>
<evidence type="ECO:0000256" key="2">
    <source>
        <dbReference type="ARBA" id="ARBA00022723"/>
    </source>
</evidence>
<evidence type="ECO:0000313" key="9">
    <source>
        <dbReference type="Proteomes" id="UP000593765"/>
    </source>
</evidence>
<dbReference type="GO" id="GO:0046872">
    <property type="term" value="F:metal ion binding"/>
    <property type="evidence" value="ECO:0007669"/>
    <property type="project" value="UniProtKB-KW"/>
</dbReference>
<dbReference type="RefSeq" id="WP_206292366.1">
    <property type="nucleotide sequence ID" value="NZ_CP063458.1"/>
</dbReference>
<evidence type="ECO:0000313" key="8">
    <source>
        <dbReference type="EMBL" id="QOV89334.1"/>
    </source>
</evidence>
<dbReference type="KEGG" id="hbs:IPV69_24520"/>
<dbReference type="Pfam" id="PF23500">
    <property type="entry name" value="DUF7133"/>
    <property type="match status" value="1"/>
</dbReference>
<evidence type="ECO:0000256" key="1">
    <source>
        <dbReference type="ARBA" id="ARBA00022617"/>
    </source>
</evidence>
<dbReference type="InterPro" id="IPR011041">
    <property type="entry name" value="Quinoprot_gluc/sorb_DH_b-prop"/>
</dbReference>
<dbReference type="EMBL" id="CP063458">
    <property type="protein sequence ID" value="QOV89334.1"/>
    <property type="molecule type" value="Genomic_DNA"/>
</dbReference>
<evidence type="ECO:0000256" key="5">
    <source>
        <dbReference type="SAM" id="MobiDB-lite"/>
    </source>
</evidence>
<dbReference type="InterPro" id="IPR013427">
    <property type="entry name" value="Haem-bd_dom_put"/>
</dbReference>
<dbReference type="NCBIfam" id="TIGR02604">
    <property type="entry name" value="Piru_Ver_Nterm"/>
    <property type="match status" value="1"/>
</dbReference>
<dbReference type="InterPro" id="IPR055557">
    <property type="entry name" value="DUF7133"/>
</dbReference>
<dbReference type="Gene3D" id="1.10.760.10">
    <property type="entry name" value="Cytochrome c-like domain"/>
    <property type="match status" value="1"/>
</dbReference>
<dbReference type="PANTHER" id="PTHR33546:SF1">
    <property type="entry name" value="LARGE, MULTIFUNCTIONAL SECRETED PROTEIN"/>
    <property type="match status" value="1"/>
</dbReference>
<dbReference type="AlphaFoldDB" id="A0A7M2WVI2"/>
<evidence type="ECO:0000256" key="6">
    <source>
        <dbReference type="SAM" id="SignalP"/>
    </source>
</evidence>
<dbReference type="SUPFAM" id="SSF46626">
    <property type="entry name" value="Cytochrome c"/>
    <property type="match status" value="1"/>
</dbReference>
<dbReference type="GO" id="GO:0009055">
    <property type="term" value="F:electron transfer activity"/>
    <property type="evidence" value="ECO:0007669"/>
    <property type="project" value="InterPro"/>
</dbReference>
<dbReference type="GO" id="GO:0020037">
    <property type="term" value="F:heme binding"/>
    <property type="evidence" value="ECO:0007669"/>
    <property type="project" value="InterPro"/>
</dbReference>
<proteinExistence type="predicted"/>
<evidence type="ECO:0000256" key="4">
    <source>
        <dbReference type="PROSITE-ProRule" id="PRU00433"/>
    </source>
</evidence>
<gene>
    <name evidence="8" type="ORF">IPV69_24520</name>
</gene>
<keyword evidence="3 4" id="KW-0408">Iron</keyword>
<dbReference type="Proteomes" id="UP000593765">
    <property type="component" value="Chromosome"/>
</dbReference>
<dbReference type="NCBIfam" id="TIGR02603">
    <property type="entry name" value="CxxCH_TIGR02603"/>
    <property type="match status" value="1"/>
</dbReference>
<keyword evidence="9" id="KW-1185">Reference proteome</keyword>
<feature type="region of interest" description="Disordered" evidence="5">
    <location>
        <begin position="86"/>
        <end position="110"/>
    </location>
</feature>
<name>A0A7M2WVI2_9BACT</name>
<dbReference type="PROSITE" id="PS51007">
    <property type="entry name" value="CYTC"/>
    <property type="match status" value="1"/>
</dbReference>
<keyword evidence="1 4" id="KW-0349">Heme</keyword>
<dbReference type="PANTHER" id="PTHR33546">
    <property type="entry name" value="LARGE, MULTIFUNCTIONAL SECRETED PROTEIN-RELATED"/>
    <property type="match status" value="1"/>
</dbReference>
<organism evidence="8 9">
    <name type="scientific">Humisphaera borealis</name>
    <dbReference type="NCBI Taxonomy" id="2807512"/>
    <lineage>
        <taxon>Bacteria</taxon>
        <taxon>Pseudomonadati</taxon>
        <taxon>Planctomycetota</taxon>
        <taxon>Phycisphaerae</taxon>
        <taxon>Tepidisphaerales</taxon>
        <taxon>Tepidisphaeraceae</taxon>
        <taxon>Humisphaera</taxon>
    </lineage>
</organism>
<feature type="domain" description="Cytochrome c" evidence="7">
    <location>
        <begin position="956"/>
        <end position="1094"/>
    </location>
</feature>
<keyword evidence="6" id="KW-0732">Signal</keyword>
<dbReference type="InterPro" id="IPR013428">
    <property type="entry name" value="Membrane-bound_put_N"/>
</dbReference>
<dbReference type="InterPro" id="IPR036909">
    <property type="entry name" value="Cyt_c-like_dom_sf"/>
</dbReference>
<dbReference type="InterPro" id="IPR009056">
    <property type="entry name" value="Cyt_c-like_dom"/>
</dbReference>
<dbReference type="Gene3D" id="2.120.10.30">
    <property type="entry name" value="TolB, C-terminal domain"/>
    <property type="match status" value="1"/>
</dbReference>
<dbReference type="SUPFAM" id="SSF50952">
    <property type="entry name" value="Soluble quinoprotein glucose dehydrogenase"/>
    <property type="match status" value="1"/>
</dbReference>